<dbReference type="EMBL" id="SNWR01000001">
    <property type="protein sequence ID" value="TDO40930.1"/>
    <property type="molecule type" value="Genomic_DNA"/>
</dbReference>
<evidence type="ECO:0000259" key="9">
    <source>
        <dbReference type="Pfam" id="PF12320"/>
    </source>
</evidence>
<proteinExistence type="inferred from homology"/>
<evidence type="ECO:0000256" key="3">
    <source>
        <dbReference type="ARBA" id="ARBA00013365"/>
    </source>
</evidence>
<dbReference type="CDD" id="cd00840">
    <property type="entry name" value="MPP_Mre11_N"/>
    <property type="match status" value="1"/>
</dbReference>
<dbReference type="OrthoDB" id="9773856at2"/>
<dbReference type="GO" id="GO:0006310">
    <property type="term" value="P:DNA recombination"/>
    <property type="evidence" value="ECO:0007669"/>
    <property type="project" value="UniProtKB-KW"/>
</dbReference>
<dbReference type="InterPro" id="IPR029052">
    <property type="entry name" value="Metallo-depent_PP-like"/>
</dbReference>
<dbReference type="PANTHER" id="PTHR30337">
    <property type="entry name" value="COMPONENT OF ATP-DEPENDENT DSDNA EXONUCLEASE"/>
    <property type="match status" value="1"/>
</dbReference>
<comment type="caution">
    <text evidence="10">The sequence shown here is derived from an EMBL/GenBank/DDBJ whole genome shotgun (WGS) entry which is preliminary data.</text>
</comment>
<dbReference type="SUPFAM" id="SSF56300">
    <property type="entry name" value="Metallo-dependent phosphatases"/>
    <property type="match status" value="1"/>
</dbReference>
<dbReference type="GO" id="GO:0008408">
    <property type="term" value="F:3'-5' exonuclease activity"/>
    <property type="evidence" value="ECO:0007669"/>
    <property type="project" value="InterPro"/>
</dbReference>
<dbReference type="InterPro" id="IPR004593">
    <property type="entry name" value="SbcD"/>
</dbReference>
<dbReference type="Pfam" id="PF12320">
    <property type="entry name" value="SbcD_C"/>
    <property type="match status" value="1"/>
</dbReference>
<keyword evidence="7" id="KW-0255">Endonuclease</keyword>
<feature type="domain" description="Nuclease SbcCD subunit D C-terminal" evidence="9">
    <location>
        <begin position="279"/>
        <end position="360"/>
    </location>
</feature>
<sequence>MRILHTSDWHVGKVLKGRNRHDEHIRVLAQVVDTARAERPDLVVIAGDLYDTAAPTADATRVVTRALTALRNTGAQVVAIGGNHDNGPALDALRPWAEAAGITLRGAVKDKADELVIRGETAGGEKWQLVTLPFLSQRYAIRAAEMYELTAAEATQTYADHIARLIERLSQGFDEPGVVNLLTAHLTIVGASAGGGEREAHTIMGYAVPATVFPRNAHYVALGHLHRAQQVISPCPTRYSGSPLAIDFGEEENVSSVAIVDVSIDKAARVRDVPITGAVALRTVRGSLEQLATVNLPDAWLRVIVREKPRVGLREDVQELLPNALEVRIDPDMMPKRAGERMAQRAGRSPRELFGDYLDSRENAEDGVRELFDELYDEVSTHS</sequence>
<dbReference type="Pfam" id="PF00149">
    <property type="entry name" value="Metallophos"/>
    <property type="match status" value="1"/>
</dbReference>
<feature type="domain" description="Calcineurin-like phosphoesterase" evidence="8">
    <location>
        <begin position="1"/>
        <end position="101"/>
    </location>
</feature>
<dbReference type="NCBIfam" id="TIGR00619">
    <property type="entry name" value="sbcd"/>
    <property type="match status" value="1"/>
</dbReference>
<evidence type="ECO:0000313" key="11">
    <source>
        <dbReference type="Proteomes" id="UP000294901"/>
    </source>
</evidence>
<evidence type="ECO:0000259" key="8">
    <source>
        <dbReference type="Pfam" id="PF00149"/>
    </source>
</evidence>
<dbReference type="InterPro" id="IPR004843">
    <property type="entry name" value="Calcineurin-like_PHP"/>
</dbReference>
<dbReference type="AlphaFoldDB" id="A0A4R6JVZ0"/>
<keyword evidence="7" id="KW-0233">DNA recombination</keyword>
<evidence type="ECO:0000256" key="2">
    <source>
        <dbReference type="ARBA" id="ARBA00011322"/>
    </source>
</evidence>
<keyword evidence="4 7" id="KW-0540">Nuclease</keyword>
<dbReference type="InterPro" id="IPR026843">
    <property type="entry name" value="SbcD_C"/>
</dbReference>
<dbReference type="GO" id="GO:0006260">
    <property type="term" value="P:DNA replication"/>
    <property type="evidence" value="ECO:0007669"/>
    <property type="project" value="UniProtKB-KW"/>
</dbReference>
<dbReference type="InterPro" id="IPR050535">
    <property type="entry name" value="DNA_Repair-Maintenance_Comp"/>
</dbReference>
<keyword evidence="5 7" id="KW-0378">Hydrolase</keyword>
<keyword evidence="7" id="KW-0235">DNA replication</keyword>
<evidence type="ECO:0000313" key="10">
    <source>
        <dbReference type="EMBL" id="TDO40930.1"/>
    </source>
</evidence>
<reference evidence="10 11" key="1">
    <citation type="submission" date="2019-03" db="EMBL/GenBank/DDBJ databases">
        <title>Sequencing the genomes of 1000 actinobacteria strains.</title>
        <authorList>
            <person name="Klenk H.-P."/>
        </authorList>
    </citation>
    <scope>NUCLEOTIDE SEQUENCE [LARGE SCALE GENOMIC DNA]</scope>
    <source>
        <strain evidence="10 11">DSM 43805</strain>
    </source>
</reference>
<evidence type="ECO:0000256" key="4">
    <source>
        <dbReference type="ARBA" id="ARBA00022722"/>
    </source>
</evidence>
<keyword evidence="6 7" id="KW-0269">Exonuclease</keyword>
<comment type="subunit">
    <text evidence="2 7">Heterodimer of SbcC and SbcD.</text>
</comment>
<evidence type="ECO:0000256" key="1">
    <source>
        <dbReference type="ARBA" id="ARBA00010555"/>
    </source>
</evidence>
<name>A0A4R6JVZ0_9ACTN</name>
<dbReference type="InterPro" id="IPR041796">
    <property type="entry name" value="Mre11_N"/>
</dbReference>
<comment type="function">
    <text evidence="7">SbcCD cleaves DNA hairpin structures. These structures can inhibit DNA replication and are intermediates in certain DNA recombination reactions. The complex acts as a 3'-&gt;5' double strand exonuclease that can open hairpins. It also has a 5' single-strand endonuclease activity.</text>
</comment>
<keyword evidence="11" id="KW-1185">Reference proteome</keyword>
<dbReference type="RefSeq" id="WP_133875036.1">
    <property type="nucleotide sequence ID" value="NZ_BOMD01000014.1"/>
</dbReference>
<protein>
    <recommendedName>
        <fullName evidence="3 7">Nuclease SbcCD subunit D</fullName>
    </recommendedName>
</protein>
<comment type="similarity">
    <text evidence="1 7">Belongs to the SbcD family.</text>
</comment>
<accession>A0A4R6JVZ0</accession>
<dbReference type="Gene3D" id="3.60.21.10">
    <property type="match status" value="1"/>
</dbReference>
<gene>
    <name evidence="7" type="primary">sbcD</name>
    <name evidence="10" type="ORF">C8E87_4651</name>
</gene>
<evidence type="ECO:0000256" key="5">
    <source>
        <dbReference type="ARBA" id="ARBA00022801"/>
    </source>
</evidence>
<evidence type="ECO:0000256" key="6">
    <source>
        <dbReference type="ARBA" id="ARBA00022839"/>
    </source>
</evidence>
<evidence type="ECO:0000256" key="7">
    <source>
        <dbReference type="RuleBase" id="RU363069"/>
    </source>
</evidence>
<organism evidence="10 11">
    <name type="scientific">Paractinoplanes brasiliensis</name>
    <dbReference type="NCBI Taxonomy" id="52695"/>
    <lineage>
        <taxon>Bacteria</taxon>
        <taxon>Bacillati</taxon>
        <taxon>Actinomycetota</taxon>
        <taxon>Actinomycetes</taxon>
        <taxon>Micromonosporales</taxon>
        <taxon>Micromonosporaceae</taxon>
        <taxon>Paractinoplanes</taxon>
    </lineage>
</organism>
<dbReference type="GO" id="GO:0004519">
    <property type="term" value="F:endonuclease activity"/>
    <property type="evidence" value="ECO:0007669"/>
    <property type="project" value="UniProtKB-KW"/>
</dbReference>
<dbReference type="Proteomes" id="UP000294901">
    <property type="component" value="Unassembled WGS sequence"/>
</dbReference>
<dbReference type="PANTHER" id="PTHR30337:SF0">
    <property type="entry name" value="NUCLEASE SBCCD SUBUNIT D"/>
    <property type="match status" value="1"/>
</dbReference>